<name>A0A5C6RQT5_9FLAO</name>
<dbReference type="NCBIfam" id="TIGR04183">
    <property type="entry name" value="Por_Secre_tail"/>
    <property type="match status" value="1"/>
</dbReference>
<evidence type="ECO:0000259" key="2">
    <source>
        <dbReference type="Pfam" id="PF18962"/>
    </source>
</evidence>
<dbReference type="Pfam" id="PF18962">
    <property type="entry name" value="Por_Secre_tail"/>
    <property type="match status" value="1"/>
</dbReference>
<accession>A0A5C6RQT5</accession>
<keyword evidence="1" id="KW-0732">Signal</keyword>
<evidence type="ECO:0000256" key="1">
    <source>
        <dbReference type="ARBA" id="ARBA00022729"/>
    </source>
</evidence>
<gene>
    <name evidence="3" type="ORF">FRY74_09255</name>
</gene>
<proteinExistence type="predicted"/>
<dbReference type="InterPro" id="IPR036280">
    <property type="entry name" value="Multihaem_cyt_sf"/>
</dbReference>
<dbReference type="InterPro" id="IPR026444">
    <property type="entry name" value="Secre_tail"/>
</dbReference>
<dbReference type="RefSeq" id="WP_147100785.1">
    <property type="nucleotide sequence ID" value="NZ_VOOS01000004.1"/>
</dbReference>
<evidence type="ECO:0000313" key="4">
    <source>
        <dbReference type="Proteomes" id="UP000321721"/>
    </source>
</evidence>
<comment type="caution">
    <text evidence="3">The sequence shown here is derived from an EMBL/GenBank/DDBJ whole genome shotgun (WGS) entry which is preliminary data.</text>
</comment>
<dbReference type="EMBL" id="VOOS01000004">
    <property type="protein sequence ID" value="TXB64628.1"/>
    <property type="molecule type" value="Genomic_DNA"/>
</dbReference>
<dbReference type="OrthoDB" id="1407599at2"/>
<evidence type="ECO:0000313" key="3">
    <source>
        <dbReference type="EMBL" id="TXB64628.1"/>
    </source>
</evidence>
<protein>
    <submittedName>
        <fullName evidence="3">T9SS type A sorting domain-containing protein</fullName>
    </submittedName>
</protein>
<dbReference type="Gene3D" id="1.10.1130.10">
    <property type="entry name" value="Flavocytochrome C3, Chain A"/>
    <property type="match status" value="1"/>
</dbReference>
<dbReference type="Proteomes" id="UP000321721">
    <property type="component" value="Unassembled WGS sequence"/>
</dbReference>
<sequence>MKKILASLAIVSGLFLAYLSSSFIEKGKTEAYKFHSQRDINHFESIAKVLPTGMNSIFAASGECELCHGTAGAGPNTTALQDAMGNDVSPVADWKATMMANSAKDPFWRAKVSHEVLVNPSLQVAIENTCTKCHAPNGFFNAIHNGEPHYSIADLEQDTIGLDGVSCTSCHSMLSDGLGSVFSANMNYDTNKTIYGPYDAPFVNPMQNTIGFTPEKGDHINNAGLCGACHTLITNPVDLSGISTGTYFVEQAIYHEWLNSDFSTTNPTTCQECHLPRTTDNVVISDRPGWLDPRTPFGKHTLVGGNAFMLELLKNNIDSLGLSANVIEFDTVIARTVNQLQNKTLDVNLLEIQRTIDTAFYSLELINKTGHKFPAGYPSRRAYIEFVVSNLDGDTIFHSGKADDEFRLIEEEATYETHYNVINNESQVQIYEMVMGDVNSSVTTVLERAFSHLKDNRIPPSGFTSTHNSYDTVKVYGNADLDINFNKNGGSEGTGSDIIYFNIPLNGYAGTLNVTATVHYQPVPPKWTDEMFALSSNEIDLFKGMYNNADHTPVKVAVAILNQTSIDEIENLNIKVFPNPVQNHINLEGLENITDIVLFDNQGKKIKTFTWNQKSTQKLNVSIENGIYYLKIKTKKGQYLSKKIISL</sequence>
<feature type="domain" description="Secretion system C-terminal sorting" evidence="2">
    <location>
        <begin position="576"/>
        <end position="645"/>
    </location>
</feature>
<reference evidence="3 4" key="1">
    <citation type="submission" date="2019-08" db="EMBL/GenBank/DDBJ databases">
        <title>Genome of Vicingus serpentipes NCIMB 15042.</title>
        <authorList>
            <person name="Bowman J.P."/>
        </authorList>
    </citation>
    <scope>NUCLEOTIDE SEQUENCE [LARGE SCALE GENOMIC DNA]</scope>
    <source>
        <strain evidence="3 4">NCIMB 15042</strain>
    </source>
</reference>
<keyword evidence="4" id="KW-1185">Reference proteome</keyword>
<dbReference type="AlphaFoldDB" id="A0A5C6RQT5"/>
<organism evidence="3 4">
    <name type="scientific">Vicingus serpentipes</name>
    <dbReference type="NCBI Taxonomy" id="1926625"/>
    <lineage>
        <taxon>Bacteria</taxon>
        <taxon>Pseudomonadati</taxon>
        <taxon>Bacteroidota</taxon>
        <taxon>Flavobacteriia</taxon>
        <taxon>Flavobacteriales</taxon>
        <taxon>Vicingaceae</taxon>
        <taxon>Vicingus</taxon>
    </lineage>
</organism>
<dbReference type="SUPFAM" id="SSF48695">
    <property type="entry name" value="Multiheme cytochromes"/>
    <property type="match status" value="1"/>
</dbReference>